<reference evidence="1 2" key="1">
    <citation type="journal article" date="2015" name="Genome Announc.">
        <title>Draft Genome Sequence of a Heterotrophic Facultative Anaerobic Thermophilic Bacterium, Ardenticatena maritima Strain 110ST.</title>
        <authorList>
            <person name="Kawaichi S."/>
            <person name="Yoshida T."/>
            <person name="Sako Y."/>
            <person name="Nakamura R."/>
        </authorList>
    </citation>
    <scope>NUCLEOTIDE SEQUENCE [LARGE SCALE GENOMIC DNA]</scope>
    <source>
        <strain evidence="1 2">110S</strain>
    </source>
</reference>
<dbReference type="STRING" id="872965.SE16_11390"/>
<sequence>MNHYRGRAPILGANVAGSDLPALEATRVFDQVEEPRALWIVSDGPSRAANALDKVASTRKAFVDEITFEDVRATFYFDSATWHATDINTPLALDGQPTLHLQTVAFTPSPDLGIIGARLTWRVLASPGEPVQTFVHLFNEQGEKVAQHDGAAQNGWRSAETWQVGDVLTDTHAIRVATLPPGTYTVVVGFYRLRDIAPLTTPDGAGSLTVGTITIAP</sequence>
<name>A0A0M9UCP2_9CHLR</name>
<organism evidence="1 2">
    <name type="scientific">Ardenticatena maritima</name>
    <dbReference type="NCBI Taxonomy" id="872965"/>
    <lineage>
        <taxon>Bacteria</taxon>
        <taxon>Bacillati</taxon>
        <taxon>Chloroflexota</taxon>
        <taxon>Ardenticatenia</taxon>
        <taxon>Ardenticatenales</taxon>
        <taxon>Ardenticatenaceae</taxon>
        <taxon>Ardenticatena</taxon>
    </lineage>
</organism>
<dbReference type="AlphaFoldDB" id="A0A0M9UCP2"/>
<proteinExistence type="predicted"/>
<comment type="caution">
    <text evidence="1">The sequence shown here is derived from an EMBL/GenBank/DDBJ whole genome shotgun (WGS) entry which is preliminary data.</text>
</comment>
<evidence type="ECO:0000313" key="1">
    <source>
        <dbReference type="EMBL" id="GAP63168.1"/>
    </source>
</evidence>
<accession>A0A0M9UCP2</accession>
<reference evidence="2" key="2">
    <citation type="submission" date="2015-08" db="EMBL/GenBank/DDBJ databases">
        <title>Draft Genome Sequence of a Heterotrophic Facultative Anaerobic Bacterium Ardenticatena maritima Strain 110S.</title>
        <authorList>
            <person name="Kawaichi S."/>
            <person name="Yoshida T."/>
            <person name="Sako Y."/>
            <person name="Nakamura R."/>
        </authorList>
    </citation>
    <scope>NUCLEOTIDE SEQUENCE [LARGE SCALE GENOMIC DNA]</scope>
    <source>
        <strain evidence="2">110S</strain>
    </source>
</reference>
<keyword evidence="2" id="KW-1185">Reference proteome</keyword>
<protein>
    <submittedName>
        <fullName evidence="1">Uncharacterized protein</fullName>
    </submittedName>
</protein>
<evidence type="ECO:0000313" key="2">
    <source>
        <dbReference type="Proteomes" id="UP000037784"/>
    </source>
</evidence>
<dbReference type="EMBL" id="BBZA01000121">
    <property type="protein sequence ID" value="GAP63168.1"/>
    <property type="molecule type" value="Genomic_DNA"/>
</dbReference>
<gene>
    <name evidence="1" type="ORF">ARMA_1591</name>
</gene>
<dbReference type="Proteomes" id="UP000037784">
    <property type="component" value="Unassembled WGS sequence"/>
</dbReference>
<dbReference type="InParanoid" id="A0A0M9UCP2"/>